<feature type="domain" description="Protein kinase" evidence="1">
    <location>
        <begin position="1"/>
        <end position="134"/>
    </location>
</feature>
<dbReference type="Gene3D" id="1.10.510.10">
    <property type="entry name" value="Transferase(Phosphotransferase) domain 1"/>
    <property type="match status" value="1"/>
</dbReference>
<name>A0A068UKW0_COFCA</name>
<dbReference type="InParanoid" id="A0A068UKW0"/>
<evidence type="ECO:0000259" key="1">
    <source>
        <dbReference type="PROSITE" id="PS50011"/>
    </source>
</evidence>
<dbReference type="InterPro" id="IPR000719">
    <property type="entry name" value="Prot_kinase_dom"/>
</dbReference>
<evidence type="ECO:0000313" key="3">
    <source>
        <dbReference type="Proteomes" id="UP000295252"/>
    </source>
</evidence>
<sequence length="140" mass="15768">MLAKEETSTLTNTLATIGYIAPEYGFEGLVSTKCDVYSFGIMLMEVFTRRRPSDDMFVGNLSLKSWISGSMPYAIFQVVDANLFEPHDEHFTVKLECLSSIMEVALICAAESPVERLCMEDVSNSLKKIKLKFLSRHGER</sequence>
<dbReference type="InterPro" id="IPR011009">
    <property type="entry name" value="Kinase-like_dom_sf"/>
</dbReference>
<dbReference type="InterPro" id="IPR052451">
    <property type="entry name" value="Ser/Thr_kinase-like"/>
</dbReference>
<dbReference type="InterPro" id="IPR001245">
    <property type="entry name" value="Ser-Thr/Tyr_kinase_cat_dom"/>
</dbReference>
<dbReference type="EMBL" id="HG739115">
    <property type="protein sequence ID" value="CDP08218.1"/>
    <property type="molecule type" value="Genomic_DNA"/>
</dbReference>
<dbReference type="AlphaFoldDB" id="A0A068UKW0"/>
<dbReference type="Gramene" id="CDP08218">
    <property type="protein sequence ID" value="CDP08218"/>
    <property type="gene ID" value="GSCOC_T00026980001"/>
</dbReference>
<dbReference type="OMA" id="MEVALIC"/>
<dbReference type="Proteomes" id="UP000295252">
    <property type="component" value="Chromosome X"/>
</dbReference>
<dbReference type="PANTHER" id="PTHR48008:SF14">
    <property type="entry name" value="PROTEIN KINASE DOMAIN-CONTAINING PROTEIN"/>
    <property type="match status" value="1"/>
</dbReference>
<organism evidence="2 3">
    <name type="scientific">Coffea canephora</name>
    <name type="common">Robusta coffee</name>
    <dbReference type="NCBI Taxonomy" id="49390"/>
    <lineage>
        <taxon>Eukaryota</taxon>
        <taxon>Viridiplantae</taxon>
        <taxon>Streptophyta</taxon>
        <taxon>Embryophyta</taxon>
        <taxon>Tracheophyta</taxon>
        <taxon>Spermatophyta</taxon>
        <taxon>Magnoliopsida</taxon>
        <taxon>eudicotyledons</taxon>
        <taxon>Gunneridae</taxon>
        <taxon>Pentapetalae</taxon>
        <taxon>asterids</taxon>
        <taxon>lamiids</taxon>
        <taxon>Gentianales</taxon>
        <taxon>Rubiaceae</taxon>
        <taxon>Ixoroideae</taxon>
        <taxon>Gardenieae complex</taxon>
        <taxon>Bertiereae - Coffeeae clade</taxon>
        <taxon>Coffeeae</taxon>
        <taxon>Coffea</taxon>
    </lineage>
</organism>
<gene>
    <name evidence="2" type="ORF">GSCOC_T00026980001</name>
</gene>
<dbReference type="OrthoDB" id="1724816at2759"/>
<accession>A0A068UKW0</accession>
<dbReference type="PROSITE" id="PS50011">
    <property type="entry name" value="PROTEIN_KINASE_DOM"/>
    <property type="match status" value="1"/>
</dbReference>
<reference evidence="3" key="1">
    <citation type="journal article" date="2014" name="Science">
        <title>The coffee genome provides insight into the convergent evolution of caffeine biosynthesis.</title>
        <authorList>
            <person name="Denoeud F."/>
            <person name="Carretero-Paulet L."/>
            <person name="Dereeper A."/>
            <person name="Droc G."/>
            <person name="Guyot R."/>
            <person name="Pietrella M."/>
            <person name="Zheng C."/>
            <person name="Alberti A."/>
            <person name="Anthony F."/>
            <person name="Aprea G."/>
            <person name="Aury J.M."/>
            <person name="Bento P."/>
            <person name="Bernard M."/>
            <person name="Bocs S."/>
            <person name="Campa C."/>
            <person name="Cenci A."/>
            <person name="Combes M.C."/>
            <person name="Crouzillat D."/>
            <person name="Da Silva C."/>
            <person name="Daddiego L."/>
            <person name="De Bellis F."/>
            <person name="Dussert S."/>
            <person name="Garsmeur O."/>
            <person name="Gayraud T."/>
            <person name="Guignon V."/>
            <person name="Jahn K."/>
            <person name="Jamilloux V."/>
            <person name="Joet T."/>
            <person name="Labadie K."/>
            <person name="Lan T."/>
            <person name="Leclercq J."/>
            <person name="Lepelley M."/>
            <person name="Leroy T."/>
            <person name="Li L.T."/>
            <person name="Librado P."/>
            <person name="Lopez L."/>
            <person name="Munoz A."/>
            <person name="Noel B."/>
            <person name="Pallavicini A."/>
            <person name="Perrotta G."/>
            <person name="Poncet V."/>
            <person name="Pot D."/>
            <person name="Priyono X."/>
            <person name="Rigoreau M."/>
            <person name="Rouard M."/>
            <person name="Rozas J."/>
            <person name="Tranchant-Dubreuil C."/>
            <person name="VanBuren R."/>
            <person name="Zhang Q."/>
            <person name="Andrade A.C."/>
            <person name="Argout X."/>
            <person name="Bertrand B."/>
            <person name="de Kochko A."/>
            <person name="Graziosi G."/>
            <person name="Henry R.J."/>
            <person name="Jayarama X."/>
            <person name="Ming R."/>
            <person name="Nagai C."/>
            <person name="Rounsley S."/>
            <person name="Sankoff D."/>
            <person name="Giuliano G."/>
            <person name="Albert V.A."/>
            <person name="Wincker P."/>
            <person name="Lashermes P."/>
        </authorList>
    </citation>
    <scope>NUCLEOTIDE SEQUENCE [LARGE SCALE GENOMIC DNA]</scope>
    <source>
        <strain evidence="3">cv. DH200-94</strain>
    </source>
</reference>
<dbReference type="Pfam" id="PF07714">
    <property type="entry name" value="PK_Tyr_Ser-Thr"/>
    <property type="match status" value="1"/>
</dbReference>
<dbReference type="GO" id="GO:0004672">
    <property type="term" value="F:protein kinase activity"/>
    <property type="evidence" value="ECO:0007669"/>
    <property type="project" value="InterPro"/>
</dbReference>
<dbReference type="PANTHER" id="PTHR48008">
    <property type="entry name" value="LEUCINE-RICH REPEAT RECEPTOR-LIKE PROTEIN KINASE IMK3-RELATED"/>
    <property type="match status" value="1"/>
</dbReference>
<dbReference type="GO" id="GO:0005524">
    <property type="term" value="F:ATP binding"/>
    <property type="evidence" value="ECO:0007669"/>
    <property type="project" value="InterPro"/>
</dbReference>
<dbReference type="PhylomeDB" id="A0A068UKW0"/>
<protein>
    <recommendedName>
        <fullName evidence="1">Protein kinase domain-containing protein</fullName>
    </recommendedName>
</protein>
<keyword evidence="3" id="KW-1185">Reference proteome</keyword>
<proteinExistence type="predicted"/>
<evidence type="ECO:0000313" key="2">
    <source>
        <dbReference type="EMBL" id="CDP08218.1"/>
    </source>
</evidence>
<dbReference type="SUPFAM" id="SSF56112">
    <property type="entry name" value="Protein kinase-like (PK-like)"/>
    <property type="match status" value="1"/>
</dbReference>